<evidence type="ECO:0000256" key="4">
    <source>
        <dbReference type="ARBA" id="ARBA00022723"/>
    </source>
</evidence>
<dbReference type="GO" id="GO:0006310">
    <property type="term" value="P:DNA recombination"/>
    <property type="evidence" value="ECO:0007669"/>
    <property type="project" value="UniProtKB-UniRule"/>
</dbReference>
<evidence type="ECO:0000256" key="13">
    <source>
        <dbReference type="HAMAP-Rule" id="MF_00034"/>
    </source>
</evidence>
<evidence type="ECO:0000313" key="16">
    <source>
        <dbReference type="Proteomes" id="UP000321892"/>
    </source>
</evidence>
<dbReference type="GO" id="GO:0003677">
    <property type="term" value="F:DNA binding"/>
    <property type="evidence" value="ECO:0007669"/>
    <property type="project" value="UniProtKB-KW"/>
</dbReference>
<dbReference type="FunFam" id="3.30.420.10:FF:000002">
    <property type="entry name" value="Crossover junction endodeoxyribonuclease RuvC"/>
    <property type="match status" value="1"/>
</dbReference>
<feature type="active site" evidence="13">
    <location>
        <position position="67"/>
    </location>
</feature>
<feature type="binding site" evidence="13">
    <location>
        <position position="7"/>
    </location>
    <ligand>
        <name>Mg(2+)</name>
        <dbReference type="ChEBI" id="CHEBI:18420"/>
        <label>1</label>
    </ligand>
</feature>
<reference evidence="15 16" key="1">
    <citation type="submission" date="2019-07" db="EMBL/GenBank/DDBJ databases">
        <title>Complete Genome Sequence of Leptotrichia hofstadii Strain JCM16775.</title>
        <authorList>
            <person name="Watanabe S."/>
            <person name="Cui L."/>
        </authorList>
    </citation>
    <scope>NUCLEOTIDE SEQUENCE [LARGE SCALE GENOMIC DNA]</scope>
    <source>
        <strain evidence="15 16">JCM16775</strain>
    </source>
</reference>
<dbReference type="PANTHER" id="PTHR30194">
    <property type="entry name" value="CROSSOVER JUNCTION ENDODEOXYRIBONUCLEASE RUVC"/>
    <property type="match status" value="1"/>
</dbReference>
<evidence type="ECO:0000256" key="2">
    <source>
        <dbReference type="ARBA" id="ARBA00022490"/>
    </source>
</evidence>
<evidence type="ECO:0000256" key="8">
    <source>
        <dbReference type="ARBA" id="ARBA00022842"/>
    </source>
</evidence>
<proteinExistence type="inferred from homology"/>
<dbReference type="InterPro" id="IPR012337">
    <property type="entry name" value="RNaseH-like_sf"/>
</dbReference>
<keyword evidence="8 13" id="KW-0460">Magnesium</keyword>
<dbReference type="RefSeq" id="WP_006803505.1">
    <property type="nucleotide sequence ID" value="NZ_AP019823.1"/>
</dbReference>
<evidence type="ECO:0000313" key="15">
    <source>
        <dbReference type="EMBL" id="BBM39142.1"/>
    </source>
</evidence>
<keyword evidence="7 13" id="KW-0378">Hydrolase</keyword>
<dbReference type="OrthoDB" id="9805499at2"/>
<dbReference type="InterPro" id="IPR036397">
    <property type="entry name" value="RNaseH_sf"/>
</dbReference>
<keyword evidence="11 13" id="KW-0234">DNA repair</keyword>
<organism evidence="15 16">
    <name type="scientific">Leptotrichia hofstadii</name>
    <dbReference type="NCBI Taxonomy" id="157688"/>
    <lineage>
        <taxon>Bacteria</taxon>
        <taxon>Fusobacteriati</taxon>
        <taxon>Fusobacteriota</taxon>
        <taxon>Fusobacteriia</taxon>
        <taxon>Fusobacteriales</taxon>
        <taxon>Leptotrichiaceae</taxon>
        <taxon>Leptotrichia</taxon>
    </lineage>
</organism>
<evidence type="ECO:0000256" key="12">
    <source>
        <dbReference type="ARBA" id="ARBA00029354"/>
    </source>
</evidence>
<comment type="cofactor">
    <cofactor evidence="13">
        <name>Mg(2+)</name>
        <dbReference type="ChEBI" id="CHEBI:18420"/>
    </cofactor>
    <text evidence="13">Binds 2 Mg(2+) ion per subunit.</text>
</comment>
<dbReference type="Proteomes" id="UP000321892">
    <property type="component" value="Chromosome"/>
</dbReference>
<sequence length="189" mass="21348">MRILGVDPGTAIVGYAIVDYENGKYVPLDYGCIFTDKDEDMPVRLEKIYDGLENIIKLWKPTDMAIEDLFFFKNQKTVIKVGQARGVITLAGQKNKLNLYSYTPLQVKMGIASYGRAEKKQIQEMVKLILKLEEIPKPDDAADALAIAITHINSKIGFGGFDRGDNITKKLNKITSNRIKLEDYKKLMK</sequence>
<dbReference type="KEGG" id="lhf:JCM16775_1853"/>
<dbReference type="AlphaFoldDB" id="A0A510JII4"/>
<evidence type="ECO:0000256" key="10">
    <source>
        <dbReference type="ARBA" id="ARBA00023172"/>
    </source>
</evidence>
<dbReference type="EC" id="3.1.21.10" evidence="13 14"/>
<dbReference type="NCBIfam" id="NF000711">
    <property type="entry name" value="PRK00039.2-1"/>
    <property type="match status" value="1"/>
</dbReference>
<comment type="subcellular location">
    <subcellularLocation>
        <location evidence="13">Cytoplasm</location>
    </subcellularLocation>
</comment>
<dbReference type="NCBIfam" id="TIGR00228">
    <property type="entry name" value="ruvC"/>
    <property type="match status" value="1"/>
</dbReference>
<keyword evidence="2 13" id="KW-0963">Cytoplasm</keyword>
<keyword evidence="4 13" id="KW-0479">Metal-binding</keyword>
<protein>
    <recommendedName>
        <fullName evidence="13 14">Crossover junction endodeoxyribonuclease RuvC</fullName>
        <ecNumber evidence="13 14">3.1.21.10</ecNumber>
    </recommendedName>
    <alternativeName>
        <fullName evidence="13">Holliday junction nuclease RuvC</fullName>
    </alternativeName>
    <alternativeName>
        <fullName evidence="13">Holliday junction resolvase RuvC</fullName>
    </alternativeName>
</protein>
<evidence type="ECO:0000256" key="6">
    <source>
        <dbReference type="ARBA" id="ARBA00022763"/>
    </source>
</evidence>
<evidence type="ECO:0000256" key="9">
    <source>
        <dbReference type="ARBA" id="ARBA00023125"/>
    </source>
</evidence>
<comment type="subunit">
    <text evidence="13">Homodimer which binds Holliday junction (HJ) DNA. The HJ becomes 2-fold symmetrical on binding to RuvC with unstacked arms; it has a different conformation from HJ DNA in complex with RuvA. In the full resolvosome a probable DNA-RuvA(4)-RuvB(12)-RuvC(2) complex forms which resolves the HJ.</text>
</comment>
<evidence type="ECO:0000256" key="3">
    <source>
        <dbReference type="ARBA" id="ARBA00022722"/>
    </source>
</evidence>
<dbReference type="GO" id="GO:0006281">
    <property type="term" value="P:DNA repair"/>
    <property type="evidence" value="ECO:0007669"/>
    <property type="project" value="UniProtKB-UniRule"/>
</dbReference>
<comment type="catalytic activity">
    <reaction evidence="12 13">
        <text>Endonucleolytic cleavage at a junction such as a reciprocal single-stranded crossover between two homologous DNA duplexes (Holliday junction).</text>
        <dbReference type="EC" id="3.1.21.10"/>
    </reaction>
</comment>
<name>A0A510JII4_9FUSO</name>
<dbReference type="PANTHER" id="PTHR30194:SF3">
    <property type="entry name" value="CROSSOVER JUNCTION ENDODEOXYRIBONUCLEASE RUVC"/>
    <property type="match status" value="1"/>
</dbReference>
<gene>
    <name evidence="13 15" type="primary">ruvC</name>
    <name evidence="15" type="ORF">JCM16775_1853</name>
</gene>
<dbReference type="GO" id="GO:0005737">
    <property type="term" value="C:cytoplasm"/>
    <property type="evidence" value="ECO:0007669"/>
    <property type="project" value="UniProtKB-SubCell"/>
</dbReference>
<dbReference type="GO" id="GO:0000287">
    <property type="term" value="F:magnesium ion binding"/>
    <property type="evidence" value="ECO:0007669"/>
    <property type="project" value="UniProtKB-UniRule"/>
</dbReference>
<dbReference type="GO" id="GO:0048476">
    <property type="term" value="C:Holliday junction resolvase complex"/>
    <property type="evidence" value="ECO:0007669"/>
    <property type="project" value="UniProtKB-UniRule"/>
</dbReference>
<dbReference type="HAMAP" id="MF_00034">
    <property type="entry name" value="RuvC"/>
    <property type="match status" value="1"/>
</dbReference>
<feature type="active site" evidence="13">
    <location>
        <position position="140"/>
    </location>
</feature>
<keyword evidence="10 13" id="KW-0233">DNA recombination</keyword>
<evidence type="ECO:0000256" key="1">
    <source>
        <dbReference type="ARBA" id="ARBA00009518"/>
    </source>
</evidence>
<keyword evidence="9 13" id="KW-0238">DNA-binding</keyword>
<evidence type="ECO:0000256" key="14">
    <source>
        <dbReference type="NCBIfam" id="TIGR00228"/>
    </source>
</evidence>
<dbReference type="EMBL" id="AP019823">
    <property type="protein sequence ID" value="BBM39142.1"/>
    <property type="molecule type" value="Genomic_DNA"/>
</dbReference>
<dbReference type="GO" id="GO:0008821">
    <property type="term" value="F:crossover junction DNA endonuclease activity"/>
    <property type="evidence" value="ECO:0007669"/>
    <property type="project" value="UniProtKB-UniRule"/>
</dbReference>
<comment type="similarity">
    <text evidence="1 13">Belongs to the RuvC family.</text>
</comment>
<keyword evidence="5 13" id="KW-0255">Endonuclease</keyword>
<dbReference type="CDD" id="cd16962">
    <property type="entry name" value="RuvC"/>
    <property type="match status" value="1"/>
</dbReference>
<evidence type="ECO:0000256" key="5">
    <source>
        <dbReference type="ARBA" id="ARBA00022759"/>
    </source>
</evidence>
<keyword evidence="6 13" id="KW-0227">DNA damage</keyword>
<dbReference type="SUPFAM" id="SSF53098">
    <property type="entry name" value="Ribonuclease H-like"/>
    <property type="match status" value="1"/>
</dbReference>
<evidence type="ECO:0000256" key="11">
    <source>
        <dbReference type="ARBA" id="ARBA00023204"/>
    </source>
</evidence>
<dbReference type="InterPro" id="IPR002176">
    <property type="entry name" value="X-over_junc_endoDNase_RuvC"/>
</dbReference>
<accession>A0A510JII4</accession>
<dbReference type="Pfam" id="PF02075">
    <property type="entry name" value="RuvC"/>
    <property type="match status" value="1"/>
</dbReference>
<feature type="binding site" evidence="13">
    <location>
        <position position="67"/>
    </location>
    <ligand>
        <name>Mg(2+)</name>
        <dbReference type="ChEBI" id="CHEBI:18420"/>
        <label>2</label>
    </ligand>
</feature>
<comment type="function">
    <text evidence="13">The RuvA-RuvB-RuvC complex processes Holliday junction (HJ) DNA during genetic recombination and DNA repair. Endonuclease that resolves HJ intermediates. Cleaves cruciform DNA by making single-stranded nicks across the HJ at symmetrical positions within the homologous arms, yielding a 5'-phosphate and a 3'-hydroxyl group; requires a central core of homology in the junction. The consensus cleavage sequence is 5'-(A/T)TT(C/G)-3'. Cleavage occurs on the 3'-side of the TT dinucleotide at the point of strand exchange. HJ branch migration catalyzed by RuvA-RuvB allows RuvC to scan DNA until it finds its consensus sequence, where it cleaves and resolves the cruciform DNA.</text>
</comment>
<feature type="active site" evidence="13">
    <location>
        <position position="7"/>
    </location>
</feature>
<keyword evidence="3 13" id="KW-0540">Nuclease</keyword>
<dbReference type="PRINTS" id="PR00696">
    <property type="entry name" value="RSOLVASERUVC"/>
</dbReference>
<feature type="binding site" evidence="13">
    <location>
        <position position="140"/>
    </location>
    <ligand>
        <name>Mg(2+)</name>
        <dbReference type="ChEBI" id="CHEBI:18420"/>
        <label>1</label>
    </ligand>
</feature>
<keyword evidence="16" id="KW-1185">Reference proteome</keyword>
<evidence type="ECO:0000256" key="7">
    <source>
        <dbReference type="ARBA" id="ARBA00022801"/>
    </source>
</evidence>
<dbReference type="Gene3D" id="3.30.420.10">
    <property type="entry name" value="Ribonuclease H-like superfamily/Ribonuclease H"/>
    <property type="match status" value="1"/>
</dbReference>